<accession>A0A0U1DTI7</accession>
<organism evidence="1 2">
    <name type="scientific">Mycobacterium europaeum</name>
    <dbReference type="NCBI Taxonomy" id="761804"/>
    <lineage>
        <taxon>Bacteria</taxon>
        <taxon>Bacillati</taxon>
        <taxon>Actinomycetota</taxon>
        <taxon>Actinomycetes</taxon>
        <taxon>Mycobacteriales</taxon>
        <taxon>Mycobacteriaceae</taxon>
        <taxon>Mycobacterium</taxon>
        <taxon>Mycobacterium simiae complex</taxon>
    </lineage>
</organism>
<evidence type="ECO:0000313" key="2">
    <source>
        <dbReference type="Proteomes" id="UP000199601"/>
    </source>
</evidence>
<dbReference type="AlphaFoldDB" id="A0A0U1DTI7"/>
<evidence type="ECO:0000313" key="1">
    <source>
        <dbReference type="EMBL" id="CQD22430.1"/>
    </source>
</evidence>
<dbReference type="Proteomes" id="UP000199601">
    <property type="component" value="Unassembled WGS sequence"/>
</dbReference>
<gene>
    <name evidence="1" type="ORF">BN000_05605</name>
</gene>
<reference evidence="2" key="1">
    <citation type="submission" date="2015-03" db="EMBL/GenBank/DDBJ databases">
        <authorList>
            <person name="Urmite Genomes"/>
        </authorList>
    </citation>
    <scope>NUCLEOTIDE SEQUENCE [LARGE SCALE GENOMIC DNA]</scope>
    <source>
        <strain evidence="2">CSUR P1344</strain>
    </source>
</reference>
<keyword evidence="2" id="KW-1185">Reference proteome</keyword>
<dbReference type="EMBL" id="CTEC01000002">
    <property type="protein sequence ID" value="CQD22430.1"/>
    <property type="molecule type" value="Genomic_DNA"/>
</dbReference>
<dbReference type="RefSeq" id="WP_244275462.1">
    <property type="nucleotide sequence ID" value="NZ_CTEC01000002.1"/>
</dbReference>
<sequence length="73" mass="8265">MSGVEPIERGLARLRDFRWDIHAQPLREMRLEIDIVYFTVPVPFTGGRGLSVPFLTMIKRMPPSATKPDEAGP</sequence>
<name>A0A0U1DTI7_9MYCO</name>
<protein>
    <submittedName>
        <fullName evidence="1">Uncharacterized protein</fullName>
    </submittedName>
</protein>
<proteinExistence type="predicted"/>